<dbReference type="AlphaFoldDB" id="A0A4Z0F4F3"/>
<gene>
    <name evidence="2" type="ORF">E4680_13780</name>
</gene>
<dbReference type="InterPro" id="IPR036397">
    <property type="entry name" value="RNaseH_sf"/>
</dbReference>
<feature type="domain" description="3'-5' exonuclease" evidence="1">
    <location>
        <begin position="25"/>
        <end position="172"/>
    </location>
</feature>
<evidence type="ECO:0000313" key="3">
    <source>
        <dbReference type="Proteomes" id="UP000297890"/>
    </source>
</evidence>
<comment type="caution">
    <text evidence="2">The sequence shown here is derived from an EMBL/GenBank/DDBJ whole genome shotgun (WGS) entry which is preliminary data.</text>
</comment>
<dbReference type="GO" id="GO:0008408">
    <property type="term" value="F:3'-5' exonuclease activity"/>
    <property type="evidence" value="ECO:0007669"/>
    <property type="project" value="InterPro"/>
</dbReference>
<dbReference type="InterPro" id="IPR012337">
    <property type="entry name" value="RNaseH-like_sf"/>
</dbReference>
<reference evidence="2 3" key="1">
    <citation type="journal article" date="2019" name="ISME J.">
        <title>Candidatus Macondimonas diazotrophica, a novel gammaproteobacterial genus dominating crude-oil-contaminated coastal sediments.</title>
        <authorList>
            <person name="Karthikeyan S."/>
            <person name="Konstantinidis K."/>
        </authorList>
    </citation>
    <scope>NUCLEOTIDE SEQUENCE [LARGE SCALE GENOMIC DNA]</scope>
    <source>
        <strain evidence="2 3">KTK01</strain>
    </source>
</reference>
<dbReference type="OrthoDB" id="9764911at2"/>
<dbReference type="Gene3D" id="3.30.420.10">
    <property type="entry name" value="Ribonuclease H-like superfamily/Ribonuclease H"/>
    <property type="match status" value="1"/>
</dbReference>
<dbReference type="SUPFAM" id="SSF53098">
    <property type="entry name" value="Ribonuclease H-like"/>
    <property type="match status" value="1"/>
</dbReference>
<accession>A0A4Z0F4F3</accession>
<organism evidence="2 3">
    <name type="scientific">Candidatus Macondimonas diazotrophica</name>
    <dbReference type="NCBI Taxonomy" id="2305248"/>
    <lineage>
        <taxon>Bacteria</taxon>
        <taxon>Pseudomonadati</taxon>
        <taxon>Pseudomonadota</taxon>
        <taxon>Gammaproteobacteria</taxon>
        <taxon>Chromatiales</taxon>
        <taxon>Ectothiorhodospiraceae</taxon>
        <taxon>Candidatus Macondimonas</taxon>
    </lineage>
</organism>
<keyword evidence="3" id="KW-1185">Reference proteome</keyword>
<proteinExistence type="predicted"/>
<protein>
    <recommendedName>
        <fullName evidence="1">3'-5' exonuclease domain-containing protein</fullName>
    </recommendedName>
</protein>
<dbReference type="GO" id="GO:0006139">
    <property type="term" value="P:nucleobase-containing compound metabolic process"/>
    <property type="evidence" value="ECO:0007669"/>
    <property type="project" value="InterPro"/>
</dbReference>
<dbReference type="RefSeq" id="WP_135283001.1">
    <property type="nucleotide sequence ID" value="NZ_SRIO01000055.1"/>
</dbReference>
<evidence type="ECO:0000259" key="1">
    <source>
        <dbReference type="Pfam" id="PF01612"/>
    </source>
</evidence>
<sequence length="253" mass="28042">MAFVFLDFETRSSTPIEHGLTQYFGDKDFGIIVSCYAVNDGPVIKSAANSTDILRTQPELIELLRDPDNTLVAHNAEFEVKAMKEGYGYEHPWSRTICTAAQARAHNLPGNLDMLAKALFTDAAKPANAKALIKRYACPPFEDPALDPVAWSQFVEYCANDVELLRRSFKAMPFLNYPMLKSDREAFAAIRRINDRGIKIDRELAEYGCKLAAETRDSVNQVLCKLTAGRIQTVSQTAALAKLLDMGSLSAEA</sequence>
<dbReference type="GO" id="GO:0003676">
    <property type="term" value="F:nucleic acid binding"/>
    <property type="evidence" value="ECO:0007669"/>
    <property type="project" value="InterPro"/>
</dbReference>
<name>A0A4Z0F4F3_9GAMM</name>
<dbReference type="Proteomes" id="UP000297890">
    <property type="component" value="Unassembled WGS sequence"/>
</dbReference>
<dbReference type="Pfam" id="PF01612">
    <property type="entry name" value="DNA_pol_A_exo1"/>
    <property type="match status" value="1"/>
</dbReference>
<dbReference type="EMBL" id="SRIO01000055">
    <property type="protein sequence ID" value="TFZ80602.1"/>
    <property type="molecule type" value="Genomic_DNA"/>
</dbReference>
<dbReference type="InterPro" id="IPR002562">
    <property type="entry name" value="3'-5'_exonuclease_dom"/>
</dbReference>
<evidence type="ECO:0000313" key="2">
    <source>
        <dbReference type="EMBL" id="TFZ80602.1"/>
    </source>
</evidence>
<feature type="non-terminal residue" evidence="2">
    <location>
        <position position="253"/>
    </location>
</feature>